<evidence type="ECO:0000256" key="13">
    <source>
        <dbReference type="ARBA" id="ARBA00023136"/>
    </source>
</evidence>
<evidence type="ECO:0000256" key="2">
    <source>
        <dbReference type="ARBA" id="ARBA00003690"/>
    </source>
</evidence>
<dbReference type="Gene3D" id="1.10.630.10">
    <property type="entry name" value="Cytochrome P450"/>
    <property type="match status" value="1"/>
</dbReference>
<dbReference type="InterPro" id="IPR001128">
    <property type="entry name" value="Cyt_P450"/>
</dbReference>
<accession>A0A194QBQ6</accession>
<comment type="similarity">
    <text evidence="5 15">Belongs to the cytochrome P450 family.</text>
</comment>
<keyword evidence="13" id="KW-0472">Membrane</keyword>
<evidence type="ECO:0000256" key="9">
    <source>
        <dbReference type="ARBA" id="ARBA00022848"/>
    </source>
</evidence>
<feature type="binding site" description="axial binding residue" evidence="14">
    <location>
        <position position="454"/>
    </location>
    <ligand>
        <name>heme</name>
        <dbReference type="ChEBI" id="CHEBI:30413"/>
    </ligand>
    <ligandPart>
        <name>Fe</name>
        <dbReference type="ChEBI" id="CHEBI:18248"/>
    </ligandPart>
</feature>
<dbReference type="InterPro" id="IPR017972">
    <property type="entry name" value="Cyt_P450_CS"/>
</dbReference>
<dbReference type="FunFam" id="1.10.630.10:FF:000238">
    <property type="entry name" value="Cytochrome P450 2A6"/>
    <property type="match status" value="1"/>
</dbReference>
<evidence type="ECO:0000256" key="11">
    <source>
        <dbReference type="ARBA" id="ARBA00023004"/>
    </source>
</evidence>
<organism evidence="17 18">
    <name type="scientific">Papilio xuthus</name>
    <name type="common">Asian swallowtail butterfly</name>
    <dbReference type="NCBI Taxonomy" id="66420"/>
    <lineage>
        <taxon>Eukaryota</taxon>
        <taxon>Metazoa</taxon>
        <taxon>Ecdysozoa</taxon>
        <taxon>Arthropoda</taxon>
        <taxon>Hexapoda</taxon>
        <taxon>Insecta</taxon>
        <taxon>Pterygota</taxon>
        <taxon>Neoptera</taxon>
        <taxon>Endopterygota</taxon>
        <taxon>Lepidoptera</taxon>
        <taxon>Glossata</taxon>
        <taxon>Ditrysia</taxon>
        <taxon>Papilionoidea</taxon>
        <taxon>Papilionidae</taxon>
        <taxon>Papilioninae</taxon>
        <taxon>Papilio</taxon>
    </lineage>
</organism>
<dbReference type="InterPro" id="IPR002401">
    <property type="entry name" value="Cyt_P450_E_grp-I"/>
</dbReference>
<evidence type="ECO:0000256" key="14">
    <source>
        <dbReference type="PIRSR" id="PIRSR602401-1"/>
    </source>
</evidence>
<name>A0A194QBQ6_PAPXU</name>
<dbReference type="PANTHER" id="PTHR24300">
    <property type="entry name" value="CYTOCHROME P450 508A4-RELATED"/>
    <property type="match status" value="1"/>
</dbReference>
<evidence type="ECO:0000256" key="4">
    <source>
        <dbReference type="ARBA" id="ARBA00004406"/>
    </source>
</evidence>
<evidence type="ECO:0000256" key="12">
    <source>
        <dbReference type="ARBA" id="ARBA00023033"/>
    </source>
</evidence>
<dbReference type="GO" id="GO:0006805">
    <property type="term" value="P:xenobiotic metabolic process"/>
    <property type="evidence" value="ECO:0007669"/>
    <property type="project" value="TreeGrafter"/>
</dbReference>
<dbReference type="InterPro" id="IPR050182">
    <property type="entry name" value="Cytochrome_P450_fam2"/>
</dbReference>
<dbReference type="GO" id="GO:0006082">
    <property type="term" value="P:organic acid metabolic process"/>
    <property type="evidence" value="ECO:0007669"/>
    <property type="project" value="TreeGrafter"/>
</dbReference>
<evidence type="ECO:0000256" key="16">
    <source>
        <dbReference type="SAM" id="SignalP"/>
    </source>
</evidence>
<dbReference type="GO" id="GO:0020037">
    <property type="term" value="F:heme binding"/>
    <property type="evidence" value="ECO:0007669"/>
    <property type="project" value="InterPro"/>
</dbReference>
<dbReference type="Pfam" id="PF00067">
    <property type="entry name" value="p450"/>
    <property type="match status" value="1"/>
</dbReference>
<keyword evidence="18" id="KW-1185">Reference proteome</keyword>
<comment type="function">
    <text evidence="2">May be involved in the metabolism of insect hormones and in the breakdown of synthetic insecticides.</text>
</comment>
<dbReference type="PANTHER" id="PTHR24300:SF376">
    <property type="entry name" value="CYTOCHROME P450 15A1"/>
    <property type="match status" value="1"/>
</dbReference>
<evidence type="ECO:0000256" key="7">
    <source>
        <dbReference type="ARBA" id="ARBA00022723"/>
    </source>
</evidence>
<dbReference type="PRINTS" id="PR00385">
    <property type="entry name" value="P450"/>
</dbReference>
<evidence type="ECO:0000313" key="18">
    <source>
        <dbReference type="Proteomes" id="UP000053268"/>
    </source>
</evidence>
<dbReference type="GO" id="GO:0005789">
    <property type="term" value="C:endoplasmic reticulum membrane"/>
    <property type="evidence" value="ECO:0007669"/>
    <property type="project" value="UniProtKB-SubCell"/>
</dbReference>
<dbReference type="AlphaFoldDB" id="A0A194QBQ6"/>
<dbReference type="PRINTS" id="PR00463">
    <property type="entry name" value="EP450I"/>
</dbReference>
<reference evidence="17 18" key="1">
    <citation type="journal article" date="2015" name="Nat. Commun.">
        <title>Outbred genome sequencing and CRISPR/Cas9 gene editing in butterflies.</title>
        <authorList>
            <person name="Li X."/>
            <person name="Fan D."/>
            <person name="Zhang W."/>
            <person name="Liu G."/>
            <person name="Zhang L."/>
            <person name="Zhao L."/>
            <person name="Fang X."/>
            <person name="Chen L."/>
            <person name="Dong Y."/>
            <person name="Chen Y."/>
            <person name="Ding Y."/>
            <person name="Zhao R."/>
            <person name="Feng M."/>
            <person name="Zhu Y."/>
            <person name="Feng Y."/>
            <person name="Jiang X."/>
            <person name="Zhu D."/>
            <person name="Xiang H."/>
            <person name="Feng X."/>
            <person name="Li S."/>
            <person name="Wang J."/>
            <person name="Zhang G."/>
            <person name="Kronforst M.R."/>
            <person name="Wang W."/>
        </authorList>
    </citation>
    <scope>NUCLEOTIDE SEQUENCE [LARGE SCALE GENOMIC DNA]</scope>
    <source>
        <strain evidence="17">Ya'a_city_454_Px</strain>
        <tissue evidence="17">Whole body</tissue>
    </source>
</reference>
<dbReference type="SUPFAM" id="SSF48264">
    <property type="entry name" value="Cytochrome P450"/>
    <property type="match status" value="1"/>
</dbReference>
<feature type="signal peptide" evidence="16">
    <location>
        <begin position="1"/>
        <end position="15"/>
    </location>
</feature>
<dbReference type="Proteomes" id="UP000053268">
    <property type="component" value="Unassembled WGS sequence"/>
</dbReference>
<dbReference type="GO" id="GO:0008395">
    <property type="term" value="F:steroid hydroxylase activity"/>
    <property type="evidence" value="ECO:0007669"/>
    <property type="project" value="TreeGrafter"/>
</dbReference>
<evidence type="ECO:0000256" key="10">
    <source>
        <dbReference type="ARBA" id="ARBA00023002"/>
    </source>
</evidence>
<sequence>MIGVIVLIILLGVAAVNLYKNAYKKPTNFPPGPPSLPVYGAYWLVLAKAYNNLAAACIKYSNEYKSKVIGMLLGAFPVVVVNDPYLLKEVLNREEFDGRTDIILGRLRSYWKKLGIFFTDGYFWHVQRRFTLRYMRDYGFGRRDESLESTVAHEVKEMIDMATNGPKYPAEHDLVKGDQKYLPHFFAVPFMNGLIHVFTRACVPRQDYHMLWTTARGALRFQRSSNDFGAALSFTPWLKDFLPGYSGYKGLKEGNQCILDLFTKIIKEALETHDSTFNRHFLDVYISKMKEEMIEKKRTTYSVDQLVLVCTDYMFPTASALQSVLTILVERLLLQPEVQDKIHEEIDRVVGRDRLPTIDDRSNMPYTEACLREIMRIETLVPLGVPHRAMVDTKLDGYDVPEGAMVSLNFVTLHMDKEIWGDPENFRPERFIVNGRLQLSQDKSLPFGAGRRLCAGETYARQSLFQVFAAFMQAFHVSTADGKPYKQLAPRIQGIITTIPNYWVRVTPRK</sequence>
<comment type="subcellular location">
    <subcellularLocation>
        <location evidence="4">Endoplasmic reticulum membrane</location>
        <topology evidence="4">Peripheral membrane protein</topology>
    </subcellularLocation>
    <subcellularLocation>
        <location evidence="3">Microsome membrane</location>
        <topology evidence="3">Peripheral membrane protein</topology>
    </subcellularLocation>
</comment>
<dbReference type="GO" id="GO:0016712">
    <property type="term" value="F:oxidoreductase activity, acting on paired donors, with incorporation or reduction of molecular oxygen, reduced flavin or flavoprotein as one donor, and incorporation of one atom of oxygen"/>
    <property type="evidence" value="ECO:0007669"/>
    <property type="project" value="TreeGrafter"/>
</dbReference>
<keyword evidence="11 14" id="KW-0408">Iron</keyword>
<evidence type="ECO:0000256" key="5">
    <source>
        <dbReference type="ARBA" id="ARBA00010617"/>
    </source>
</evidence>
<dbReference type="PROSITE" id="PS00086">
    <property type="entry name" value="CYTOCHROME_P450"/>
    <property type="match status" value="1"/>
</dbReference>
<dbReference type="GO" id="GO:0005506">
    <property type="term" value="F:iron ion binding"/>
    <property type="evidence" value="ECO:0007669"/>
    <property type="project" value="InterPro"/>
</dbReference>
<evidence type="ECO:0000256" key="3">
    <source>
        <dbReference type="ARBA" id="ARBA00004174"/>
    </source>
</evidence>
<protein>
    <submittedName>
        <fullName evidence="17">Putative cytochrome P450 304a1</fullName>
    </submittedName>
</protein>
<evidence type="ECO:0000256" key="1">
    <source>
        <dbReference type="ARBA" id="ARBA00001971"/>
    </source>
</evidence>
<keyword evidence="7 14" id="KW-0479">Metal-binding</keyword>
<dbReference type="EMBL" id="KQ459220">
    <property type="protein sequence ID" value="KPJ02849.1"/>
    <property type="molecule type" value="Genomic_DNA"/>
</dbReference>
<keyword evidence="10 15" id="KW-0560">Oxidoreductase</keyword>
<comment type="cofactor">
    <cofactor evidence="1 14">
        <name>heme</name>
        <dbReference type="ChEBI" id="CHEBI:30413"/>
    </cofactor>
</comment>
<evidence type="ECO:0000313" key="17">
    <source>
        <dbReference type="EMBL" id="KPJ02849.1"/>
    </source>
</evidence>
<keyword evidence="16" id="KW-0732">Signal</keyword>
<keyword evidence="12 15" id="KW-0503">Monooxygenase</keyword>
<keyword evidence="6 14" id="KW-0349">Heme</keyword>
<feature type="chain" id="PRO_5013153463" evidence="16">
    <location>
        <begin position="16"/>
        <end position="510"/>
    </location>
</feature>
<proteinExistence type="inferred from homology"/>
<gene>
    <name evidence="17" type="ORF">RR46_02776</name>
</gene>
<keyword evidence="9" id="KW-0492">Microsome</keyword>
<evidence type="ECO:0000256" key="6">
    <source>
        <dbReference type="ARBA" id="ARBA00022617"/>
    </source>
</evidence>
<keyword evidence="8" id="KW-0256">Endoplasmic reticulum</keyword>
<evidence type="ECO:0000256" key="8">
    <source>
        <dbReference type="ARBA" id="ARBA00022824"/>
    </source>
</evidence>
<dbReference type="InterPro" id="IPR036396">
    <property type="entry name" value="Cyt_P450_sf"/>
</dbReference>
<dbReference type="STRING" id="66420.A0A194QBQ6"/>
<evidence type="ECO:0000256" key="15">
    <source>
        <dbReference type="RuleBase" id="RU000461"/>
    </source>
</evidence>